<dbReference type="AlphaFoldDB" id="A0A068XXA4"/>
<dbReference type="EMBL" id="LN901656">
    <property type="protein sequence ID" value="CDS36856.1"/>
    <property type="molecule type" value="Genomic_DNA"/>
</dbReference>
<dbReference type="Proteomes" id="UP000017246">
    <property type="component" value="Unassembled WGS sequence"/>
</dbReference>
<organism evidence="1 2">
    <name type="scientific">Echinococcus multilocularis</name>
    <name type="common">Fox tapeworm</name>
    <dbReference type="NCBI Taxonomy" id="6211"/>
    <lineage>
        <taxon>Eukaryota</taxon>
        <taxon>Metazoa</taxon>
        <taxon>Spiralia</taxon>
        <taxon>Lophotrochozoa</taxon>
        <taxon>Platyhelminthes</taxon>
        <taxon>Cestoda</taxon>
        <taxon>Eucestoda</taxon>
        <taxon>Cyclophyllidea</taxon>
        <taxon>Taeniidae</taxon>
        <taxon>Echinococcus</taxon>
    </lineage>
</organism>
<name>A0A068XXA4_ECHMU</name>
<protein>
    <submittedName>
        <fullName evidence="1">Uncharacterized protein</fullName>
    </submittedName>
</protein>
<reference evidence="1" key="1">
    <citation type="journal article" date="2013" name="Nature">
        <title>The genomes of four tapeworm species reveal adaptations to parasitism.</title>
        <authorList>
            <person name="Tsai I.J."/>
            <person name="Zarowiecki M."/>
            <person name="Holroyd N."/>
            <person name="Garciarrubio A."/>
            <person name="Sanchez-Flores A."/>
            <person name="Brooks K.L."/>
            <person name="Tracey A."/>
            <person name="Bobes R.J."/>
            <person name="Fragoso G."/>
            <person name="Sciutto E."/>
            <person name="Aslett M."/>
            <person name="Beasley H."/>
            <person name="Bennett H.M."/>
            <person name="Cai J."/>
            <person name="Camicia F."/>
            <person name="Clark R."/>
            <person name="Cucher M."/>
            <person name="De Silva N."/>
            <person name="Day T.A."/>
            <person name="Deplazes P."/>
            <person name="Estrada K."/>
            <person name="Fernandez C."/>
            <person name="Holland P.W."/>
            <person name="Hou J."/>
            <person name="Hu S."/>
            <person name="Huckvale T."/>
            <person name="Hung S.S."/>
            <person name="Kamenetzky L."/>
            <person name="Keane J.A."/>
            <person name="Kiss F."/>
            <person name="Koziol U."/>
            <person name="Lambert O."/>
            <person name="Liu K."/>
            <person name="Luo X."/>
            <person name="Luo Y."/>
            <person name="Macchiaroli N."/>
            <person name="Nichol S."/>
            <person name="Paps J."/>
            <person name="Parkinson J."/>
            <person name="Pouchkina-Stantcheva N."/>
            <person name="Riddiford N."/>
            <person name="Rosenzvit M."/>
            <person name="Salinas G."/>
            <person name="Wasmuth J.D."/>
            <person name="Zamanian M."/>
            <person name="Zheng Y."/>
            <person name="Cai X."/>
            <person name="Soberon X."/>
            <person name="Olson P.D."/>
            <person name="Laclette J.P."/>
            <person name="Brehm K."/>
            <person name="Berriman M."/>
            <person name="Garciarrubio A."/>
            <person name="Bobes R.J."/>
            <person name="Fragoso G."/>
            <person name="Sanchez-Flores A."/>
            <person name="Estrada K."/>
            <person name="Cevallos M.A."/>
            <person name="Morett E."/>
            <person name="Gonzalez V."/>
            <person name="Portillo T."/>
            <person name="Ochoa-Leyva A."/>
            <person name="Jose M.V."/>
            <person name="Sciutto E."/>
            <person name="Landa A."/>
            <person name="Jimenez L."/>
            <person name="Valdes V."/>
            <person name="Carrero J.C."/>
            <person name="Larralde C."/>
            <person name="Morales-Montor J."/>
            <person name="Limon-Lason J."/>
            <person name="Soberon X."/>
            <person name="Laclette J.P."/>
        </authorList>
    </citation>
    <scope>NUCLEOTIDE SEQUENCE [LARGE SCALE GENOMIC DNA]</scope>
</reference>
<reference evidence="1" key="2">
    <citation type="submission" date="2015-11" db="EMBL/GenBank/DDBJ databases">
        <authorList>
            <person name="Zhang Y."/>
            <person name="Guo Z."/>
        </authorList>
    </citation>
    <scope>NUCLEOTIDE SEQUENCE</scope>
</reference>
<proteinExistence type="predicted"/>
<keyword evidence="2" id="KW-1185">Reference proteome</keyword>
<accession>A0A068XXA4</accession>
<evidence type="ECO:0000313" key="2">
    <source>
        <dbReference type="Proteomes" id="UP000017246"/>
    </source>
</evidence>
<evidence type="ECO:0000313" key="1">
    <source>
        <dbReference type="EMBL" id="CDS36856.1"/>
    </source>
</evidence>
<sequence>MTAGMLYRRAAEIIRAGGNLVRLGVRRSLLPTNEVRNLLRCRHCLYLRSPSHASIHCRPYRLQPLWCLSHHRSLHYHRHISDHCSSLPLHPCTNHPLDPIPYSPQDADEGSGCGSWGSPEKIEAGQRIYSRVTAHAAVE</sequence>
<gene>
    <name evidence="1" type="ORF">EmuJ_000407700</name>
</gene>